<dbReference type="NCBIfam" id="TIGR00229">
    <property type="entry name" value="sensory_box"/>
    <property type="match status" value="1"/>
</dbReference>
<dbReference type="Pfam" id="PF13426">
    <property type="entry name" value="PAS_9"/>
    <property type="match status" value="1"/>
</dbReference>
<feature type="domain" description="PAS" evidence="4">
    <location>
        <begin position="72"/>
        <end position="127"/>
    </location>
</feature>
<reference evidence="5 6" key="1">
    <citation type="submission" date="2020-08" db="EMBL/GenBank/DDBJ databases">
        <title>Description of novel Flavobacterium F-380 isolate.</title>
        <authorList>
            <person name="Saticioglu I.B."/>
            <person name="Duman M."/>
            <person name="Altun S."/>
        </authorList>
    </citation>
    <scope>NUCLEOTIDE SEQUENCE [LARGE SCALE GENOMIC DNA]</scope>
    <source>
        <strain evidence="5 6">F-380</strain>
    </source>
</reference>
<dbReference type="EMBL" id="JACRUJ010000001">
    <property type="protein sequence ID" value="MBC5840327.1"/>
    <property type="molecule type" value="Genomic_DNA"/>
</dbReference>
<evidence type="ECO:0000256" key="1">
    <source>
        <dbReference type="ARBA" id="ARBA00022630"/>
    </source>
</evidence>
<dbReference type="Proteomes" id="UP000629963">
    <property type="component" value="Unassembled WGS sequence"/>
</dbReference>
<evidence type="ECO:0000313" key="6">
    <source>
        <dbReference type="Proteomes" id="UP000629963"/>
    </source>
</evidence>
<gene>
    <name evidence="5" type="ORF">H8R23_02825</name>
</gene>
<name>A0ABR7J4E1_9FLAO</name>
<evidence type="ECO:0000256" key="2">
    <source>
        <dbReference type="ARBA" id="ARBA00022643"/>
    </source>
</evidence>
<evidence type="ECO:0000313" key="5">
    <source>
        <dbReference type="EMBL" id="MBC5840327.1"/>
    </source>
</evidence>
<evidence type="ECO:0000259" key="4">
    <source>
        <dbReference type="PROSITE" id="PS50112"/>
    </source>
</evidence>
<accession>A0ABR7J4E1</accession>
<dbReference type="CDD" id="cd00130">
    <property type="entry name" value="PAS"/>
    <property type="match status" value="1"/>
</dbReference>
<dbReference type="RefSeq" id="WP_187008906.1">
    <property type="nucleotide sequence ID" value="NZ_JACRUI010000001.1"/>
</dbReference>
<comment type="caution">
    <text evidence="5">The sequence shown here is derived from an EMBL/GenBank/DDBJ whole genome shotgun (WGS) entry which is preliminary data.</text>
</comment>
<dbReference type="Gene3D" id="3.30.450.20">
    <property type="entry name" value="PAS domain"/>
    <property type="match status" value="1"/>
</dbReference>
<protein>
    <submittedName>
        <fullName evidence="5">PAS domain-containing protein</fullName>
    </submittedName>
</protein>
<dbReference type="InterPro" id="IPR000014">
    <property type="entry name" value="PAS"/>
</dbReference>
<dbReference type="PROSITE" id="PS50112">
    <property type="entry name" value="PAS"/>
    <property type="match status" value="1"/>
</dbReference>
<sequence>MDFCQYEDAVIKYHNTLDIKEMPIHAWPFHFEFLNSLRSIFDDANKLFKLSIVHKWSQQDWDFESKLKEEVVIVTDAKLRIVFASKNIVNMNGYNNEEVIGQSPKMFHGEETDLEVSNEIRLAIQNKEPFEKRVLNYKKNGETYQCLIKGYPVFNSKGDVSHFIAFEKVA</sequence>
<evidence type="ECO:0000256" key="3">
    <source>
        <dbReference type="ARBA" id="ARBA00022991"/>
    </source>
</evidence>
<keyword evidence="6" id="KW-1185">Reference proteome</keyword>
<proteinExistence type="predicted"/>
<dbReference type="PANTHER" id="PTHR47429:SF2">
    <property type="entry name" value="PROTEIN TWIN LOV 1"/>
    <property type="match status" value="1"/>
</dbReference>
<dbReference type="PANTHER" id="PTHR47429">
    <property type="entry name" value="PROTEIN TWIN LOV 1"/>
    <property type="match status" value="1"/>
</dbReference>
<keyword evidence="1" id="KW-0285">Flavoprotein</keyword>
<organism evidence="5 6">
    <name type="scientific">Flavobacterium kayseriense</name>
    <dbReference type="NCBI Taxonomy" id="2764714"/>
    <lineage>
        <taxon>Bacteria</taxon>
        <taxon>Pseudomonadati</taxon>
        <taxon>Bacteroidota</taxon>
        <taxon>Flavobacteriia</taxon>
        <taxon>Flavobacteriales</taxon>
        <taxon>Flavobacteriaceae</taxon>
        <taxon>Flavobacterium</taxon>
    </lineage>
</organism>
<dbReference type="InterPro" id="IPR035965">
    <property type="entry name" value="PAS-like_dom_sf"/>
</dbReference>
<keyword evidence="3" id="KW-0157">Chromophore</keyword>
<dbReference type="SUPFAM" id="SSF55785">
    <property type="entry name" value="PYP-like sensor domain (PAS domain)"/>
    <property type="match status" value="1"/>
</dbReference>
<keyword evidence="2" id="KW-0288">FMN</keyword>